<protein>
    <submittedName>
        <fullName evidence="3">Uncharacterized protein</fullName>
    </submittedName>
</protein>
<dbReference type="Proteomes" id="UP000317122">
    <property type="component" value="Unassembled WGS sequence"/>
</dbReference>
<sequence length="87" mass="9108">MKTLLCGVALLAVVAMPASAETPYDRNLEKAVMDIVAGKIGEIRGGFSYGQMPQLVVSPEAAPALHPRKEASGNDDLMPAVADDVLN</sequence>
<dbReference type="EMBL" id="VLKT01000009">
    <property type="protein sequence ID" value="TWI39529.1"/>
    <property type="molecule type" value="Genomic_DNA"/>
</dbReference>
<feature type="signal peptide" evidence="2">
    <location>
        <begin position="1"/>
        <end position="20"/>
    </location>
</feature>
<evidence type="ECO:0000256" key="2">
    <source>
        <dbReference type="SAM" id="SignalP"/>
    </source>
</evidence>
<reference evidence="3 4" key="1">
    <citation type="journal article" date="2015" name="Stand. Genomic Sci.">
        <title>Genomic Encyclopedia of Bacterial and Archaeal Type Strains, Phase III: the genomes of soil and plant-associated and newly described type strains.</title>
        <authorList>
            <person name="Whitman W.B."/>
            <person name="Woyke T."/>
            <person name="Klenk H.P."/>
            <person name="Zhou Y."/>
            <person name="Lilburn T.G."/>
            <person name="Beck B.J."/>
            <person name="De Vos P."/>
            <person name="Vandamme P."/>
            <person name="Eisen J.A."/>
            <person name="Garrity G."/>
            <person name="Hugenholtz P."/>
            <person name="Kyrpides N.C."/>
        </authorList>
    </citation>
    <scope>NUCLEOTIDE SEQUENCE [LARGE SCALE GENOMIC DNA]</scope>
    <source>
        <strain evidence="3 4">CGMCC 1.2546</strain>
    </source>
</reference>
<keyword evidence="2" id="KW-0732">Signal</keyword>
<name>A0A562P554_9HYPH</name>
<proteinExistence type="predicted"/>
<keyword evidence="4" id="KW-1185">Reference proteome</keyword>
<gene>
    <name evidence="3" type="ORF">IQ26_01759</name>
</gene>
<dbReference type="OrthoDB" id="8101336at2"/>
<accession>A0A562P554</accession>
<feature type="region of interest" description="Disordered" evidence="1">
    <location>
        <begin position="66"/>
        <end position="87"/>
    </location>
</feature>
<evidence type="ECO:0000313" key="4">
    <source>
        <dbReference type="Proteomes" id="UP000317122"/>
    </source>
</evidence>
<dbReference type="AlphaFoldDB" id="A0A562P554"/>
<feature type="chain" id="PRO_5021943030" evidence="2">
    <location>
        <begin position="21"/>
        <end position="87"/>
    </location>
</feature>
<evidence type="ECO:0000313" key="3">
    <source>
        <dbReference type="EMBL" id="TWI39529.1"/>
    </source>
</evidence>
<evidence type="ECO:0000256" key="1">
    <source>
        <dbReference type="SAM" id="MobiDB-lite"/>
    </source>
</evidence>
<organism evidence="3 4">
    <name type="scientific">Mesorhizobium tianshanense</name>
    <dbReference type="NCBI Taxonomy" id="39844"/>
    <lineage>
        <taxon>Bacteria</taxon>
        <taxon>Pseudomonadati</taxon>
        <taxon>Pseudomonadota</taxon>
        <taxon>Alphaproteobacteria</taxon>
        <taxon>Hyphomicrobiales</taxon>
        <taxon>Phyllobacteriaceae</taxon>
        <taxon>Mesorhizobium</taxon>
    </lineage>
</organism>
<dbReference type="RefSeq" id="WP_145715939.1">
    <property type="nucleotide sequence ID" value="NZ_BSPF01000068.1"/>
</dbReference>
<comment type="caution">
    <text evidence="3">The sequence shown here is derived from an EMBL/GenBank/DDBJ whole genome shotgun (WGS) entry which is preliminary data.</text>
</comment>